<accession>A0AAV5V3B1</accession>
<dbReference type="AlphaFoldDB" id="A0AAV5V3B1"/>
<dbReference type="InterPro" id="IPR017853">
    <property type="entry name" value="GH"/>
</dbReference>
<dbReference type="Gene3D" id="3.20.20.70">
    <property type="entry name" value="Aldolase class I"/>
    <property type="match status" value="1"/>
</dbReference>
<sequence>MRFLTRPLLSSLLIVLLWRIEGAEAWTDRFTTFWNVPSQKCHGTFDVAMPLRDYNIIHNSGFEFRGDQVVLFYEYKSGLFPYFEDSNTSRPVNGGLPQNVDISSHLSQLEEDIITHIPDENFSGPAVIDVEEWRPMYHLNWGTKSIYREESVRLVREKYPSMSLKSARVIAEEEFNSAAKKVLTLSLQLARRLRPKAKWSMYGFPYCNYSAGKQGELRCSENFRTHNDKLRWLYKEFSVLSPSIYLDLKNNNSAVNYRYIYALLAETKRIADEFSPPIPIVPYTKFEYNPYDHPETHAYYTKRDLCNSLKLSSDMGAAGVLVWSTDSKMTKERCHSIRVNVAHSFGPAADLVRRRANHCALDKCSGNGRCILRRPSDVCTFRMPMEEYTCACDEGYYGESCERMHHLVDADAGAGSGSEPDAEEPGFKIAVPGFIQEHGHKEDEEEKRPLDPLGNRESALHAGVVPPVPELFPSLFANRITDQSMATVAPGVQLGTPPTPLPLPPNINVNDNREDAPGISLFTRIL</sequence>
<comment type="similarity">
    <text evidence="1 4">Belongs to the glycosyl hydrolase 56 family.</text>
</comment>
<name>A0AAV5V3B1_9BILA</name>
<evidence type="ECO:0000256" key="5">
    <source>
        <dbReference type="SAM" id="SignalP"/>
    </source>
</evidence>
<comment type="caution">
    <text evidence="7">The sequence shown here is derived from an EMBL/GenBank/DDBJ whole genome shotgun (WGS) entry which is preliminary data.</text>
</comment>
<comment type="catalytic activity">
    <reaction evidence="4">
        <text>Random hydrolysis of (1-&gt;4)-linkages between N-acetyl-beta-D-glucosamine and D-glucuronate residues in hyaluronate.</text>
        <dbReference type="EC" id="3.2.1.35"/>
    </reaction>
</comment>
<dbReference type="PROSITE" id="PS01186">
    <property type="entry name" value="EGF_2"/>
    <property type="match status" value="1"/>
</dbReference>
<feature type="signal peptide" evidence="5">
    <location>
        <begin position="1"/>
        <end position="25"/>
    </location>
</feature>
<dbReference type="PROSITE" id="PS50026">
    <property type="entry name" value="EGF_3"/>
    <property type="match status" value="1"/>
</dbReference>
<evidence type="ECO:0000259" key="6">
    <source>
        <dbReference type="PROSITE" id="PS50026"/>
    </source>
</evidence>
<keyword evidence="8" id="KW-1185">Reference proteome</keyword>
<dbReference type="EMBL" id="BTSY01000002">
    <property type="protein sequence ID" value="GMT14077.1"/>
    <property type="molecule type" value="Genomic_DNA"/>
</dbReference>
<feature type="chain" id="PRO_5043775399" description="Hyaluronidase" evidence="5">
    <location>
        <begin position="26"/>
        <end position="526"/>
    </location>
</feature>
<dbReference type="PANTHER" id="PTHR11769:SF35">
    <property type="entry name" value="HYALURONIDASE"/>
    <property type="match status" value="1"/>
</dbReference>
<keyword evidence="5" id="KW-0732">Signal</keyword>
<dbReference type="CDD" id="cd00054">
    <property type="entry name" value="EGF_CA"/>
    <property type="match status" value="1"/>
</dbReference>
<organism evidence="7 8">
    <name type="scientific">Pristionchus fissidentatus</name>
    <dbReference type="NCBI Taxonomy" id="1538716"/>
    <lineage>
        <taxon>Eukaryota</taxon>
        <taxon>Metazoa</taxon>
        <taxon>Ecdysozoa</taxon>
        <taxon>Nematoda</taxon>
        <taxon>Chromadorea</taxon>
        <taxon>Rhabditida</taxon>
        <taxon>Rhabditina</taxon>
        <taxon>Diplogasteromorpha</taxon>
        <taxon>Diplogasteroidea</taxon>
        <taxon>Neodiplogasteridae</taxon>
        <taxon>Pristionchus</taxon>
    </lineage>
</organism>
<dbReference type="GO" id="GO:0004415">
    <property type="term" value="F:hyalurononglucosaminidase activity"/>
    <property type="evidence" value="ECO:0007669"/>
    <property type="project" value="UniProtKB-UniRule"/>
</dbReference>
<proteinExistence type="inferred from homology"/>
<protein>
    <recommendedName>
        <fullName evidence="4">Hyaluronidase</fullName>
        <ecNumber evidence="4">3.2.1.35</ecNumber>
    </recommendedName>
</protein>
<keyword evidence="4" id="KW-0326">Glycosidase</keyword>
<dbReference type="PANTHER" id="PTHR11769">
    <property type="entry name" value="HYALURONIDASE"/>
    <property type="match status" value="1"/>
</dbReference>
<dbReference type="Proteomes" id="UP001432322">
    <property type="component" value="Unassembled WGS sequence"/>
</dbReference>
<keyword evidence="4" id="KW-0378">Hydrolase</keyword>
<keyword evidence="3" id="KW-0245">EGF-like domain</keyword>
<dbReference type="InterPro" id="IPR013785">
    <property type="entry name" value="Aldolase_TIM"/>
</dbReference>
<dbReference type="PRINTS" id="PR00846">
    <property type="entry name" value="GLHYDRLASE56"/>
</dbReference>
<dbReference type="Pfam" id="PF00008">
    <property type="entry name" value="EGF"/>
    <property type="match status" value="1"/>
</dbReference>
<keyword evidence="2 3" id="KW-1015">Disulfide bond</keyword>
<dbReference type="SMART" id="SM00181">
    <property type="entry name" value="EGF"/>
    <property type="match status" value="1"/>
</dbReference>
<reference evidence="7" key="1">
    <citation type="submission" date="2023-10" db="EMBL/GenBank/DDBJ databases">
        <title>Genome assembly of Pristionchus species.</title>
        <authorList>
            <person name="Yoshida K."/>
            <person name="Sommer R.J."/>
        </authorList>
    </citation>
    <scope>NUCLEOTIDE SEQUENCE</scope>
    <source>
        <strain evidence="7">RS5133</strain>
    </source>
</reference>
<evidence type="ECO:0000256" key="2">
    <source>
        <dbReference type="ARBA" id="ARBA00023157"/>
    </source>
</evidence>
<gene>
    <name evidence="7" type="ORF">PFISCL1PPCAC_5374</name>
</gene>
<dbReference type="GO" id="GO:0030214">
    <property type="term" value="P:hyaluronan catabolic process"/>
    <property type="evidence" value="ECO:0007669"/>
    <property type="project" value="TreeGrafter"/>
</dbReference>
<feature type="domain" description="EGF-like" evidence="6">
    <location>
        <begin position="360"/>
        <end position="402"/>
    </location>
</feature>
<evidence type="ECO:0000256" key="3">
    <source>
        <dbReference type="PROSITE-ProRule" id="PRU00076"/>
    </source>
</evidence>
<feature type="disulfide bond" evidence="3">
    <location>
        <begin position="392"/>
        <end position="401"/>
    </location>
</feature>
<dbReference type="Pfam" id="PF01630">
    <property type="entry name" value="Glyco_hydro_56"/>
    <property type="match status" value="1"/>
</dbReference>
<dbReference type="EC" id="3.2.1.35" evidence="4"/>
<evidence type="ECO:0000256" key="1">
    <source>
        <dbReference type="ARBA" id="ARBA00008871"/>
    </source>
</evidence>
<evidence type="ECO:0000313" key="7">
    <source>
        <dbReference type="EMBL" id="GMT14077.1"/>
    </source>
</evidence>
<dbReference type="SUPFAM" id="SSF51445">
    <property type="entry name" value="(Trans)glycosidases"/>
    <property type="match status" value="1"/>
</dbReference>
<comment type="caution">
    <text evidence="3">Lacks conserved residue(s) required for the propagation of feature annotation.</text>
</comment>
<dbReference type="InterPro" id="IPR018155">
    <property type="entry name" value="Hyaluronidase"/>
</dbReference>
<evidence type="ECO:0000313" key="8">
    <source>
        <dbReference type="Proteomes" id="UP001432322"/>
    </source>
</evidence>
<evidence type="ECO:0000256" key="4">
    <source>
        <dbReference type="RuleBase" id="RU610713"/>
    </source>
</evidence>
<dbReference type="InterPro" id="IPR000742">
    <property type="entry name" value="EGF"/>
</dbReference>
<dbReference type="PROSITE" id="PS00022">
    <property type="entry name" value="EGF_1"/>
    <property type="match status" value="1"/>
</dbReference>
<dbReference type="GO" id="GO:0005975">
    <property type="term" value="P:carbohydrate metabolic process"/>
    <property type="evidence" value="ECO:0007669"/>
    <property type="project" value="InterPro"/>
</dbReference>